<dbReference type="EMBL" id="JACHXM010000035">
    <property type="protein sequence ID" value="MBB3143109.1"/>
    <property type="molecule type" value="Genomic_DNA"/>
</dbReference>
<comment type="caution">
    <text evidence="1">The sequence shown here is derived from an EMBL/GenBank/DDBJ whole genome shotgun (WGS) entry which is preliminary data.</text>
</comment>
<dbReference type="AlphaFoldDB" id="A0A7W5C2D3"/>
<evidence type="ECO:0000313" key="2">
    <source>
        <dbReference type="Proteomes" id="UP000525987"/>
    </source>
</evidence>
<protein>
    <recommendedName>
        <fullName evidence="3">SnoaL-like domain-containing protein</fullName>
    </recommendedName>
</protein>
<evidence type="ECO:0000313" key="1">
    <source>
        <dbReference type="EMBL" id="MBB3143109.1"/>
    </source>
</evidence>
<gene>
    <name evidence="1" type="ORF">FHR96_004023</name>
</gene>
<dbReference type="RefSeq" id="WP_183389456.1">
    <property type="nucleotide sequence ID" value="NZ_JACHXM010000035.1"/>
</dbReference>
<accession>A0A7W5C2D3</accession>
<organism evidence="1 2">
    <name type="scientific">Halomonas organivorans</name>
    <dbReference type="NCBI Taxonomy" id="257772"/>
    <lineage>
        <taxon>Bacteria</taxon>
        <taxon>Pseudomonadati</taxon>
        <taxon>Pseudomonadota</taxon>
        <taxon>Gammaproteobacteria</taxon>
        <taxon>Oceanospirillales</taxon>
        <taxon>Halomonadaceae</taxon>
        <taxon>Halomonas</taxon>
    </lineage>
</organism>
<sequence length="118" mass="13657">MKLTSLSDSELLDVVRPLAEHTEASWNDKDYQAFCRYLILEDVEQTFPEAEFQRQIAENYDIYGVHRIGELVAIHRNPDNVIVMWKVGFEKREAPGLLIYGFKEHEGEVRVAGCSYHA</sequence>
<reference evidence="1 2" key="1">
    <citation type="submission" date="2020-08" db="EMBL/GenBank/DDBJ databases">
        <title>Genomic Encyclopedia of Type Strains, Phase III (KMG-III): the genomes of soil and plant-associated and newly described type strains.</title>
        <authorList>
            <person name="Whitman W."/>
        </authorList>
    </citation>
    <scope>NUCLEOTIDE SEQUENCE [LARGE SCALE GENOMIC DNA]</scope>
    <source>
        <strain evidence="1 2">CECT 5995</strain>
    </source>
</reference>
<proteinExistence type="predicted"/>
<keyword evidence="2" id="KW-1185">Reference proteome</keyword>
<evidence type="ECO:0008006" key="3">
    <source>
        <dbReference type="Google" id="ProtNLM"/>
    </source>
</evidence>
<dbReference type="Proteomes" id="UP000525987">
    <property type="component" value="Unassembled WGS sequence"/>
</dbReference>
<name>A0A7W5C2D3_9GAMM</name>